<reference evidence="1 2" key="1">
    <citation type="submission" date="2021-06" db="EMBL/GenBank/DDBJ databases">
        <authorList>
            <person name="Kallberg Y."/>
            <person name="Tangrot J."/>
            <person name="Rosling A."/>
        </authorList>
    </citation>
    <scope>NUCLEOTIDE SEQUENCE [LARGE SCALE GENOMIC DNA]</scope>
    <source>
        <strain evidence="1 2">120-4 pot B 10/14</strain>
    </source>
</reference>
<protein>
    <submittedName>
        <fullName evidence="1">34415_t:CDS:1</fullName>
    </submittedName>
</protein>
<evidence type="ECO:0000313" key="2">
    <source>
        <dbReference type="Proteomes" id="UP000789901"/>
    </source>
</evidence>
<dbReference type="Proteomes" id="UP000789901">
    <property type="component" value="Unassembled WGS sequence"/>
</dbReference>
<organism evidence="1 2">
    <name type="scientific">Gigaspora margarita</name>
    <dbReference type="NCBI Taxonomy" id="4874"/>
    <lineage>
        <taxon>Eukaryota</taxon>
        <taxon>Fungi</taxon>
        <taxon>Fungi incertae sedis</taxon>
        <taxon>Mucoromycota</taxon>
        <taxon>Glomeromycotina</taxon>
        <taxon>Glomeromycetes</taxon>
        <taxon>Diversisporales</taxon>
        <taxon>Gigasporaceae</taxon>
        <taxon>Gigaspora</taxon>
    </lineage>
</organism>
<keyword evidence="2" id="KW-1185">Reference proteome</keyword>
<gene>
    <name evidence="1" type="ORF">GMARGA_LOCUS9173</name>
</gene>
<accession>A0ABN7UPM7</accession>
<dbReference type="EMBL" id="CAJVQB010004858">
    <property type="protein sequence ID" value="CAG8647422.1"/>
    <property type="molecule type" value="Genomic_DNA"/>
</dbReference>
<sequence length="86" mass="10279">MTLQDYDPLELWSFRIMFVQDCDFSGSQRYPKVPVFTDDHCKVGINFDFMQVSIGELYKLPNYVKALKILYCEDSEEAKDDYWMQE</sequence>
<name>A0ABN7UPM7_GIGMA</name>
<comment type="caution">
    <text evidence="1">The sequence shown here is derived from an EMBL/GenBank/DDBJ whole genome shotgun (WGS) entry which is preliminary data.</text>
</comment>
<proteinExistence type="predicted"/>
<evidence type="ECO:0000313" key="1">
    <source>
        <dbReference type="EMBL" id="CAG8647422.1"/>
    </source>
</evidence>